<dbReference type="EMBL" id="AP014924">
    <property type="protein sequence ID" value="BAS26849.1"/>
    <property type="molecule type" value="Genomic_DNA"/>
</dbReference>
<protein>
    <submittedName>
        <fullName evidence="2">Transposase</fullName>
    </submittedName>
</protein>
<dbReference type="GO" id="GO:0003677">
    <property type="term" value="F:DNA binding"/>
    <property type="evidence" value="ECO:0007669"/>
    <property type="project" value="InterPro"/>
</dbReference>
<dbReference type="InterPro" id="IPR002559">
    <property type="entry name" value="Transposase_11"/>
</dbReference>
<dbReference type="GO" id="GO:0006313">
    <property type="term" value="P:DNA transposition"/>
    <property type="evidence" value="ECO:0007669"/>
    <property type="project" value="InterPro"/>
</dbReference>
<feature type="domain" description="Transposase IS4-like" evidence="1">
    <location>
        <begin position="214"/>
        <end position="485"/>
    </location>
</feature>
<dbReference type="SUPFAM" id="SSF53098">
    <property type="entry name" value="Ribonuclease H-like"/>
    <property type="match status" value="1"/>
</dbReference>
<dbReference type="RefSeq" id="WP_068134938.1">
    <property type="nucleotide sequence ID" value="NZ_AP014924.1"/>
</dbReference>
<dbReference type="InterPro" id="IPR012337">
    <property type="entry name" value="RNaseH-like_sf"/>
</dbReference>
<dbReference type="GO" id="GO:0004803">
    <property type="term" value="F:transposase activity"/>
    <property type="evidence" value="ECO:0007669"/>
    <property type="project" value="InterPro"/>
</dbReference>
<dbReference type="KEGG" id="lpil:LIP_0992"/>
<dbReference type="PANTHER" id="PTHR34614">
    <property type="match status" value="1"/>
</dbReference>
<gene>
    <name evidence="2" type="ORF">LIP_0992</name>
</gene>
<dbReference type="PANTHER" id="PTHR34614:SF2">
    <property type="entry name" value="TRANSPOSASE IS4-LIKE DOMAIN-CONTAINING PROTEIN"/>
    <property type="match status" value="1"/>
</dbReference>
<dbReference type="OrthoDB" id="9767746at2"/>
<dbReference type="PATRIC" id="fig|1555112.3.peg.1032"/>
<dbReference type="AlphaFoldDB" id="A0A0K2SJ38"/>
<dbReference type="STRING" id="1555112.LIP_0992"/>
<evidence type="ECO:0000313" key="2">
    <source>
        <dbReference type="EMBL" id="BAS26849.1"/>
    </source>
</evidence>
<keyword evidence="3" id="KW-1185">Reference proteome</keyword>
<dbReference type="InterPro" id="IPR047654">
    <property type="entry name" value="IS1634_transpos"/>
</dbReference>
<name>A0A0K2SJ38_LIMPI</name>
<dbReference type="Proteomes" id="UP000065807">
    <property type="component" value="Chromosome"/>
</dbReference>
<reference evidence="3" key="1">
    <citation type="submission" date="2015-07" db="EMBL/GenBank/DDBJ databases">
        <title>Complete genome sequence and phylogenetic analysis of Limnochorda pilosa.</title>
        <authorList>
            <person name="Watanabe M."/>
            <person name="Kojima H."/>
            <person name="Fukui M."/>
        </authorList>
    </citation>
    <scope>NUCLEOTIDE SEQUENCE [LARGE SCALE GENOMIC DNA]</scope>
    <source>
        <strain evidence="3">HC45</strain>
    </source>
</reference>
<dbReference type="NCBIfam" id="NF033559">
    <property type="entry name" value="transpos_IS1634"/>
    <property type="match status" value="1"/>
</dbReference>
<organism evidence="2 3">
    <name type="scientific">Limnochorda pilosa</name>
    <dbReference type="NCBI Taxonomy" id="1555112"/>
    <lineage>
        <taxon>Bacteria</taxon>
        <taxon>Bacillati</taxon>
        <taxon>Bacillota</taxon>
        <taxon>Limnochordia</taxon>
        <taxon>Limnochordales</taxon>
        <taxon>Limnochordaceae</taxon>
        <taxon>Limnochorda</taxon>
    </lineage>
</organism>
<evidence type="ECO:0000259" key="1">
    <source>
        <dbReference type="Pfam" id="PF01609"/>
    </source>
</evidence>
<sequence length="553" mass="63624">MYLRTVRSRGVEYVQLAHSRWKGGQSRPEILYNFGRKEQLDLDALRRLVKSISRFLEPEEVQSIQQELGLDWPFEFLGSRKLGGTWLLDGVWRRLKLDRAFNRLLSQRGYRTPVERLIFAMVANRALAPGSKLGMEHWVANEVWIEGLPEVEVHQLYRAMDFLLEAHDEVQREVFYSVANLLNLEVDLLFVDTTSTYFEIEDEEADTEEAEGFRKRGKSKDGRPGLAQVVIGFAVTRDGIPVRCWVWPGNTSDMNVVEEVKRDLNGWKLGRVVVVMDTGFNSEENRRILQGAGDAYILGEKMRLGKGGTPHEALKRPGTYKKLAHGLEIKEVVVQPESAAHRRFVVVYNPEEAERDRKKREDIVAEAEQRLAELGDLEGKEHSKAVCALRSHPTYGRYLRQTKTGALKMNRAKIRQEERLDGKLLVSTSDDGLSTEDVVAGYKQLWQIERVNRQLKHTVDIRPVFHRLEDRIRAHVLLCWLALLLIRVAENETHRTWNQMKLLLSTLELGIHRTHHGEVCQTNRVTQDQKALFEALHIKPPARYLAIPTPRSA</sequence>
<evidence type="ECO:0000313" key="3">
    <source>
        <dbReference type="Proteomes" id="UP000065807"/>
    </source>
</evidence>
<accession>A0A0K2SJ38</accession>
<proteinExistence type="predicted"/>
<reference evidence="3" key="2">
    <citation type="journal article" date="2016" name="Int. J. Syst. Evol. Microbiol.">
        <title>Complete genome sequence and cell structure of Limnochorda pilosa, a Gram-negative spore-former within the phylum Firmicutes.</title>
        <authorList>
            <person name="Watanabe M."/>
            <person name="Kojima H."/>
            <person name="Fukui M."/>
        </authorList>
    </citation>
    <scope>NUCLEOTIDE SEQUENCE [LARGE SCALE GENOMIC DNA]</scope>
    <source>
        <strain evidence="3">HC45</strain>
    </source>
</reference>
<dbReference type="Pfam" id="PF01609">
    <property type="entry name" value="DDE_Tnp_1"/>
    <property type="match status" value="1"/>
</dbReference>